<dbReference type="PANTHER" id="PTHR30273:SF2">
    <property type="entry name" value="PROTEIN FECR"/>
    <property type="match status" value="1"/>
</dbReference>
<accession>A0ABR6F1J0</accession>
<proteinExistence type="predicted"/>
<name>A0ABR6F1J0_9SPHI</name>
<evidence type="ECO:0000313" key="5">
    <source>
        <dbReference type="Proteomes" id="UP000636110"/>
    </source>
</evidence>
<dbReference type="PANTHER" id="PTHR30273">
    <property type="entry name" value="PERIPLASMIC SIGNAL SENSOR AND SIGMA FACTOR ACTIVATOR FECR-RELATED"/>
    <property type="match status" value="1"/>
</dbReference>
<evidence type="ECO:0000259" key="3">
    <source>
        <dbReference type="Pfam" id="PF16344"/>
    </source>
</evidence>
<keyword evidence="1" id="KW-0812">Transmembrane</keyword>
<feature type="domain" description="Protein FecR C-terminal" evidence="3">
    <location>
        <begin position="320"/>
        <end position="387"/>
    </location>
</feature>
<dbReference type="Pfam" id="PF16344">
    <property type="entry name" value="FecR_C"/>
    <property type="match status" value="1"/>
</dbReference>
<organism evidence="4 5">
    <name type="scientific">Pedobacter gandavensis</name>
    <dbReference type="NCBI Taxonomy" id="2679963"/>
    <lineage>
        <taxon>Bacteria</taxon>
        <taxon>Pseudomonadati</taxon>
        <taxon>Bacteroidota</taxon>
        <taxon>Sphingobacteriia</taxon>
        <taxon>Sphingobacteriales</taxon>
        <taxon>Sphingobacteriaceae</taxon>
        <taxon>Pedobacter</taxon>
    </lineage>
</organism>
<feature type="transmembrane region" description="Helical" evidence="1">
    <location>
        <begin position="82"/>
        <end position="100"/>
    </location>
</feature>
<dbReference type="Gene3D" id="2.60.120.1440">
    <property type="match status" value="1"/>
</dbReference>
<evidence type="ECO:0000313" key="4">
    <source>
        <dbReference type="EMBL" id="MBB2151386.1"/>
    </source>
</evidence>
<dbReference type="InterPro" id="IPR012373">
    <property type="entry name" value="Ferrdict_sens_TM"/>
</dbReference>
<keyword evidence="1" id="KW-1133">Transmembrane helix</keyword>
<dbReference type="Gene3D" id="3.55.50.30">
    <property type="match status" value="1"/>
</dbReference>
<comment type="caution">
    <text evidence="4">The sequence shown here is derived from an EMBL/GenBank/DDBJ whole genome shotgun (WGS) entry which is preliminary data.</text>
</comment>
<dbReference type="InterPro" id="IPR006860">
    <property type="entry name" value="FecR"/>
</dbReference>
<sequence>MKPLITDTQFRALAEKCQEGIATEDERKAFDEAYLLLMNRHTSWDTSLMGEKDAVRNEIYEGLFDQVHQYQKKGRVYSIGRYLSAAAILIIVGISAYFFLMKGNHKDQSMASNIVPGSNTATLILGDGRKINLSDAENGALVEQTGIQITKSADGQLLYKVQATDSNADQPLTYNTIETPKGGQYQVILPDGTKVWLNAVSSLRFPMSFASAPDRKVELTGEAYFEVEKDKSHPFKVINEGQEVQVLGTHFNINSYKDEGAIKTTLLEGSVKVLSTYSGKGLKPVEVIIRPGEQAILNQQGIDVVKKDVDQVIDWKNGDFLFQHESLREIMNKIGRWYNVKVIYDADVNTGLTFSAQISRSKGIPEILKILESTGEVKFEIKGSSIKVSKNQ</sequence>
<keyword evidence="5" id="KW-1185">Reference proteome</keyword>
<evidence type="ECO:0000256" key="1">
    <source>
        <dbReference type="SAM" id="Phobius"/>
    </source>
</evidence>
<keyword evidence="1" id="KW-0472">Membrane</keyword>
<evidence type="ECO:0000259" key="2">
    <source>
        <dbReference type="Pfam" id="PF04773"/>
    </source>
</evidence>
<reference evidence="4 5" key="1">
    <citation type="submission" date="2019-11" db="EMBL/GenBank/DDBJ databases">
        <title>Description of Pedobacter sp. LMG 31462T.</title>
        <authorList>
            <person name="Carlier A."/>
            <person name="Qi S."/>
            <person name="Vandamme P."/>
        </authorList>
    </citation>
    <scope>NUCLEOTIDE SEQUENCE [LARGE SCALE GENOMIC DNA]</scope>
    <source>
        <strain evidence="4 5">LMG 31462</strain>
    </source>
</reference>
<feature type="domain" description="FecR protein" evidence="2">
    <location>
        <begin position="176"/>
        <end position="272"/>
    </location>
</feature>
<dbReference type="Pfam" id="PF04773">
    <property type="entry name" value="FecR"/>
    <property type="match status" value="1"/>
</dbReference>
<dbReference type="Proteomes" id="UP000636110">
    <property type="component" value="Unassembled WGS sequence"/>
</dbReference>
<protein>
    <submittedName>
        <fullName evidence="4">DUF4974 domain-containing protein</fullName>
    </submittedName>
</protein>
<dbReference type="EMBL" id="WNXC01000009">
    <property type="protein sequence ID" value="MBB2151386.1"/>
    <property type="molecule type" value="Genomic_DNA"/>
</dbReference>
<dbReference type="RefSeq" id="WP_182961174.1">
    <property type="nucleotide sequence ID" value="NZ_WNXC01000009.1"/>
</dbReference>
<dbReference type="InterPro" id="IPR032508">
    <property type="entry name" value="FecR_C"/>
</dbReference>
<gene>
    <name evidence="4" type="ORF">GM920_20970</name>
</gene>